<protein>
    <submittedName>
        <fullName evidence="2">Uncharacterized protein</fullName>
    </submittedName>
</protein>
<gene>
    <name evidence="2" type="ORF">LshimejAT787_0209750</name>
</gene>
<keyword evidence="3" id="KW-1185">Reference proteome</keyword>
<evidence type="ECO:0000313" key="3">
    <source>
        <dbReference type="Proteomes" id="UP001063166"/>
    </source>
</evidence>
<feature type="region of interest" description="Disordered" evidence="1">
    <location>
        <begin position="1"/>
        <end position="199"/>
    </location>
</feature>
<feature type="compositionally biased region" description="Basic and acidic residues" evidence="1">
    <location>
        <begin position="110"/>
        <end position="121"/>
    </location>
</feature>
<sequence length="247" mass="26834">MMEVDLHSPSFTALRSFPTSSKRARSPESLLEPPAKRPSLAIDRSRLEGNFGYHMGTSSSGDATPQSPKSSSSRFPSEDWVHQADGLTIDSPVIPGSGLAEDQDDDMNMDPDHSILEDRTQRPHHRPPPQSMSYTQTTRYHRQHQEHTAISTTSPPTPSNHLTDVLPPAAAVSPSPTSYSDAHAHMTRTSTPAAPPSGDSTAMLLSSPTTSFAVANVTSPRRQRFTMGPRSDCIKCQLGVKGHSVHY</sequence>
<dbReference type="OrthoDB" id="3200438at2759"/>
<reference evidence="2" key="1">
    <citation type="submission" date="2022-07" db="EMBL/GenBank/DDBJ databases">
        <title>The genome of Lyophyllum shimeji provides insight into the initial evolution of ectomycorrhizal fungal genome.</title>
        <authorList>
            <person name="Kobayashi Y."/>
            <person name="Shibata T."/>
            <person name="Hirakawa H."/>
            <person name="Shigenobu S."/>
            <person name="Nishiyama T."/>
            <person name="Yamada A."/>
            <person name="Hasebe M."/>
            <person name="Kawaguchi M."/>
        </authorList>
    </citation>
    <scope>NUCLEOTIDE SEQUENCE</scope>
    <source>
        <strain evidence="2">AT787</strain>
    </source>
</reference>
<dbReference type="Proteomes" id="UP001063166">
    <property type="component" value="Unassembled WGS sequence"/>
</dbReference>
<organism evidence="2 3">
    <name type="scientific">Lyophyllum shimeji</name>
    <name type="common">Hon-shimeji</name>
    <name type="synonym">Tricholoma shimeji</name>
    <dbReference type="NCBI Taxonomy" id="47721"/>
    <lineage>
        <taxon>Eukaryota</taxon>
        <taxon>Fungi</taxon>
        <taxon>Dikarya</taxon>
        <taxon>Basidiomycota</taxon>
        <taxon>Agaricomycotina</taxon>
        <taxon>Agaricomycetes</taxon>
        <taxon>Agaricomycetidae</taxon>
        <taxon>Agaricales</taxon>
        <taxon>Tricholomatineae</taxon>
        <taxon>Lyophyllaceae</taxon>
        <taxon>Lyophyllum</taxon>
    </lineage>
</organism>
<accession>A0A9P3ULA2</accession>
<feature type="compositionally biased region" description="Polar residues" evidence="1">
    <location>
        <begin position="187"/>
        <end position="199"/>
    </location>
</feature>
<feature type="compositionally biased region" description="Polar residues" evidence="1">
    <location>
        <begin position="9"/>
        <end position="21"/>
    </location>
</feature>
<feature type="compositionally biased region" description="Low complexity" evidence="1">
    <location>
        <begin position="167"/>
        <end position="180"/>
    </location>
</feature>
<feature type="compositionally biased region" description="Low complexity" evidence="1">
    <location>
        <begin position="65"/>
        <end position="75"/>
    </location>
</feature>
<comment type="caution">
    <text evidence="2">The sequence shown here is derived from an EMBL/GenBank/DDBJ whole genome shotgun (WGS) entry which is preliminary data.</text>
</comment>
<dbReference type="AlphaFoldDB" id="A0A9P3ULA2"/>
<evidence type="ECO:0000313" key="2">
    <source>
        <dbReference type="EMBL" id="GLB35410.1"/>
    </source>
</evidence>
<evidence type="ECO:0000256" key="1">
    <source>
        <dbReference type="SAM" id="MobiDB-lite"/>
    </source>
</evidence>
<dbReference type="EMBL" id="BRPK01000002">
    <property type="protein sequence ID" value="GLB35410.1"/>
    <property type="molecule type" value="Genomic_DNA"/>
</dbReference>
<proteinExistence type="predicted"/>
<name>A0A9P3ULA2_LYOSH</name>